<feature type="compositionally biased region" description="Gly residues" evidence="2">
    <location>
        <begin position="922"/>
        <end position="953"/>
    </location>
</feature>
<feature type="coiled-coil region" evidence="1">
    <location>
        <begin position="422"/>
        <end position="524"/>
    </location>
</feature>
<organism evidence="3">
    <name type="scientific">Siphoviridae sp. ctqrl18</name>
    <dbReference type="NCBI Taxonomy" id="2825681"/>
    <lineage>
        <taxon>Viruses</taxon>
        <taxon>Duplodnaviria</taxon>
        <taxon>Heunggongvirae</taxon>
        <taxon>Uroviricota</taxon>
        <taxon>Caudoviricetes</taxon>
    </lineage>
</organism>
<evidence type="ECO:0000256" key="1">
    <source>
        <dbReference type="SAM" id="Coils"/>
    </source>
</evidence>
<evidence type="ECO:0000256" key="2">
    <source>
        <dbReference type="SAM" id="MobiDB-lite"/>
    </source>
</evidence>
<protein>
    <submittedName>
        <fullName evidence="3">Minor structural protein</fullName>
    </submittedName>
</protein>
<evidence type="ECO:0000313" key="3">
    <source>
        <dbReference type="EMBL" id="DAD97903.1"/>
    </source>
</evidence>
<name>A0A8S5NU43_9CAUD</name>
<sequence length="1158" mass="129157">MFRNIYFNEDITIKIDLYKNRREKVCEIPLDYVENIVYKFNDIDEISLNIPRYITRLGEMKTNHIYSKIATRQQLVVTTINVDGTSSQQRFVLHNKKSFAAKNSGSKSFTAYSWEKTLEKQRISVEQLSRQLTNKDDKVNIGEGILDLICKKTGWSVGSVDQDARYKTSSAVQTFNLDLFDNYKSNTAIVENGLIFEKNVTIPASTNKPLYINVNYTNLRTIYNNTVISNMNIINNLSSTPISHNVTKIRAEHYSGTGNRYGIKYILTLDIPLNNANDKNTVEIITTFTNCANKILECDKISIGYDYGDVIEVRNIQYVNFEAFDDSAYKFLQDVEEAFDCVFDYDTMNNSINVYAKSNLNHNNGYKLGLGSNISEVDISEGADIITCLKVESDNTSIIEENPNGTNIIEDYSYYIKHNIISNNLKNTLEVYNKLAEERQKEWLAAKTSKSVAQQRYTKAQSEAKTLEERIKNLTFRLTQFITDKQVDKQAEAKAEIEALELQYTKVINQMATIKTEINTLEDKMSVVSASINKSTATDNNGKKLFSDEDLQELNDMREILTYTDSYYTTSYGLYSYALRYMKEKIKPDITFNLKSDELNTYITNPNGWNKILKLGNLFTIEKEDIFEEYDISEVRLVQYKITPGEEGRSLKVSDFSFSNKIKLENTLKVGSNISRTTNKNTGVVNSYRDLWDNSKVVNNFVGDMITSGLNIAAANIKGGVYRNILDFSEAGCFIINNTDAGNTDNQIYLGGGTIAITNDAWKTSNVAVDYNGVIAEAIFGKLLLGEKLVITSDDGLFYVGNGESEAQQKRKEFGLYIYNNVGGVDRIFLGLSQDDDGVRRAKLRLKDKTGNQVVLSEEGIVQTSQFVCWDNVSKGYPMRVPYFCDEGVKENRKIILSMVFEKYRAFEKGMSAGGSISTSSAGGGGTSAAGGGGTSAAGGGGTSAAGGGGTTAAGGQTSTSGTATTSSGGGSYYKSEQKTSQVQQWQNQNLNVIGIGTGEPKGNDFNKHHHIILTGLLNHNHSTEVVVDIPNHTHSTQAHAHQIGSHTHNISAHTHTISAHTHTIPDHTHTIPDHTHTIDTTHNHNLEYGIFEQESRCSNVKVYVNNVLVNTNAPINSDVQLDITKHIRIGQKNDIRIETETNGRISCNLFTKSFVAF</sequence>
<proteinExistence type="predicted"/>
<accession>A0A8S5NU43</accession>
<feature type="compositionally biased region" description="Low complexity" evidence="2">
    <location>
        <begin position="954"/>
        <end position="967"/>
    </location>
</feature>
<keyword evidence="1" id="KW-0175">Coiled coil</keyword>
<dbReference type="EMBL" id="BK015249">
    <property type="protein sequence ID" value="DAD97903.1"/>
    <property type="molecule type" value="Genomic_DNA"/>
</dbReference>
<feature type="region of interest" description="Disordered" evidence="2">
    <location>
        <begin position="915"/>
        <end position="981"/>
    </location>
</feature>
<reference evidence="3" key="1">
    <citation type="journal article" date="2021" name="Proc. Natl. Acad. Sci. U.S.A.">
        <title>A Catalog of Tens of Thousands of Viruses from Human Metagenomes Reveals Hidden Associations with Chronic Diseases.</title>
        <authorList>
            <person name="Tisza M.J."/>
            <person name="Buck C.B."/>
        </authorList>
    </citation>
    <scope>NUCLEOTIDE SEQUENCE</scope>
    <source>
        <strain evidence="3">Ctqrl18</strain>
    </source>
</reference>